<feature type="domain" description="ABC transmembrane type-1" evidence="10">
    <location>
        <begin position="394"/>
        <end position="563"/>
    </location>
</feature>
<dbReference type="InterPro" id="IPR011527">
    <property type="entry name" value="ABC1_TM_dom"/>
</dbReference>
<dbReference type="GO" id="GO:0005524">
    <property type="term" value="F:ATP binding"/>
    <property type="evidence" value="ECO:0007669"/>
    <property type="project" value="UniProtKB-KW"/>
</dbReference>
<dbReference type="AlphaFoldDB" id="A0A9W8EH54"/>
<dbReference type="SUPFAM" id="SSF90123">
    <property type="entry name" value="ABC transporter transmembrane region"/>
    <property type="match status" value="1"/>
</dbReference>
<reference evidence="11" key="1">
    <citation type="submission" date="2022-07" db="EMBL/GenBank/DDBJ databases">
        <title>Phylogenomic reconstructions and comparative analyses of Kickxellomycotina fungi.</title>
        <authorList>
            <person name="Reynolds N.K."/>
            <person name="Stajich J.E."/>
            <person name="Barry K."/>
            <person name="Grigoriev I.V."/>
            <person name="Crous P."/>
            <person name="Smith M.E."/>
        </authorList>
    </citation>
    <scope>NUCLEOTIDE SEQUENCE</scope>
    <source>
        <strain evidence="11">IMI 214461</strain>
    </source>
</reference>
<dbReference type="Gene3D" id="3.40.50.300">
    <property type="entry name" value="P-loop containing nucleotide triphosphate hydrolases"/>
    <property type="match status" value="2"/>
</dbReference>
<dbReference type="PROSITE" id="PS50929">
    <property type="entry name" value="ABC_TM1F"/>
    <property type="match status" value="1"/>
</dbReference>
<dbReference type="InterPro" id="IPR036640">
    <property type="entry name" value="ABC1_TM_sf"/>
</dbReference>
<keyword evidence="7 8" id="KW-0472">Membrane</keyword>
<dbReference type="PANTHER" id="PTHR24223:SF415">
    <property type="entry name" value="FI20190P1"/>
    <property type="match status" value="1"/>
</dbReference>
<feature type="domain" description="ABC transporter" evidence="9">
    <location>
        <begin position="677"/>
        <end position="907"/>
    </location>
</feature>
<evidence type="ECO:0000256" key="3">
    <source>
        <dbReference type="ARBA" id="ARBA00022692"/>
    </source>
</evidence>
<feature type="transmembrane region" description="Helical" evidence="8">
    <location>
        <begin position="121"/>
        <end position="141"/>
    </location>
</feature>
<feature type="transmembrane region" description="Helical" evidence="8">
    <location>
        <begin position="397"/>
        <end position="421"/>
    </location>
</feature>
<dbReference type="InterPro" id="IPR027417">
    <property type="entry name" value="P-loop_NTPase"/>
</dbReference>
<evidence type="ECO:0000259" key="10">
    <source>
        <dbReference type="PROSITE" id="PS50929"/>
    </source>
</evidence>
<keyword evidence="6 8" id="KW-1133">Transmembrane helix</keyword>
<proteinExistence type="predicted"/>
<evidence type="ECO:0000256" key="6">
    <source>
        <dbReference type="ARBA" id="ARBA00022989"/>
    </source>
</evidence>
<gene>
    <name evidence="11" type="ORF">H4R26_001199</name>
</gene>
<feature type="transmembrane region" description="Helical" evidence="8">
    <location>
        <begin position="550"/>
        <end position="568"/>
    </location>
</feature>
<accession>A0A9W8EH54</accession>
<feature type="transmembrane region" description="Helical" evidence="8">
    <location>
        <begin position="92"/>
        <end position="109"/>
    </location>
</feature>
<comment type="subcellular location">
    <subcellularLocation>
        <location evidence="1">Membrane</location>
    </subcellularLocation>
</comment>
<sequence length="910" mass="100039">MPQKDKTASGGGPEDVESLLSRLTYHWVLRSLRAYSNGKVAIPSAPSTMDPQHLLTRFNNSWSQALNKKHPLARALIHTFARDLGLVSSLRLAVYAIDVAVPIVVARMLRELCTNPSTLSIWRAASVLFLYAGLSFVSTVTEQNQIDLQDKAKLKIRTMLTAALHQTALASRGSRDVEEARRLGTDMYSCGIRSTHQLASHIVSLAGAIWLPVRVTAGLYVFYRQLEIKQGELVAVTPWLMNSTIRESILFGLTYDPLWYAQVVDSCELLSDLDRMAAGDQTVVGTGGMALSGGQRVRVALARAVYSRPGLVFLDDFLVSVDTHVARRIIDRVLHIEYLVPVRYMLRLCGGLAVALHCLTVAAQSWWAADITLELGGQWWTNVVWQRSMFVKSHNELLASILAAPLSFFASTPLGHVLLLFTDSQRDVDTHMPQRLANVATFLVKLSFESWVILTFHPALVIAVVAVILAMRYIVTTSRHPLAAFLAAQTDSRPLIDEQYQEALDGAATIRAFGAHSFAERRLFARLTAFVSAQRAGDCTETWIDMSMSLLRGFVTTTAFGIALIGAATSNGLAVDPAYMSLVYWSITFHLARIQHLIRHSHALHASLDCATRYIKYTTIKPESHIDTARLELEIPDAWPSTGSIVFDRVCARYTRHYGNYGNEDDADKSLTTAAAAETQPLKHQNSSRSSGLALQDMSFSICSGQHVGIVGRTGAGKTSIAMALLGLLNPESGSIRIDSLDISMISPDKLRGRLSVVPQAPVVLPGSVRYNIDPKSEHSDDEVRKVLDAVGLSPDATLCLLDDNVPETWSTGQRQLLCIARAMLKHTNILILDEATAAVDSQASKRLHELIRRTFAQCTVITIAHRLETVYDCDQVLVVDDGRICESGTPASLLAQPGTHFARMAQQKK</sequence>
<dbReference type="PROSITE" id="PS50893">
    <property type="entry name" value="ABC_TRANSPORTER_2"/>
    <property type="match status" value="2"/>
</dbReference>
<dbReference type="InterPro" id="IPR050173">
    <property type="entry name" value="ABC_transporter_C-like"/>
</dbReference>
<dbReference type="Gene3D" id="1.20.1560.10">
    <property type="entry name" value="ABC transporter type 1, transmembrane domain"/>
    <property type="match status" value="1"/>
</dbReference>
<dbReference type="SMART" id="SM00382">
    <property type="entry name" value="AAA"/>
    <property type="match status" value="1"/>
</dbReference>
<evidence type="ECO:0000313" key="12">
    <source>
        <dbReference type="Proteomes" id="UP001150907"/>
    </source>
</evidence>
<dbReference type="Proteomes" id="UP001150907">
    <property type="component" value="Unassembled WGS sequence"/>
</dbReference>
<dbReference type="SUPFAM" id="SSF52540">
    <property type="entry name" value="P-loop containing nucleoside triphosphate hydrolases"/>
    <property type="match status" value="2"/>
</dbReference>
<evidence type="ECO:0000256" key="8">
    <source>
        <dbReference type="SAM" id="Phobius"/>
    </source>
</evidence>
<dbReference type="OrthoDB" id="6500128at2759"/>
<evidence type="ECO:0000313" key="11">
    <source>
        <dbReference type="EMBL" id="KAJ2006754.1"/>
    </source>
</evidence>
<comment type="caution">
    <text evidence="11">The sequence shown here is derived from an EMBL/GenBank/DDBJ whole genome shotgun (WGS) entry which is preliminary data.</text>
</comment>
<dbReference type="CDD" id="cd03244">
    <property type="entry name" value="ABCC_MRP_domain2"/>
    <property type="match status" value="1"/>
</dbReference>
<evidence type="ECO:0000256" key="4">
    <source>
        <dbReference type="ARBA" id="ARBA00022741"/>
    </source>
</evidence>
<keyword evidence="12" id="KW-1185">Reference proteome</keyword>
<dbReference type="InterPro" id="IPR003593">
    <property type="entry name" value="AAA+_ATPase"/>
</dbReference>
<evidence type="ECO:0000256" key="5">
    <source>
        <dbReference type="ARBA" id="ARBA00022840"/>
    </source>
</evidence>
<dbReference type="PROSITE" id="PS00211">
    <property type="entry name" value="ABC_TRANSPORTER_1"/>
    <property type="match status" value="1"/>
</dbReference>
<name>A0A9W8EH54_9FUNG</name>
<feature type="domain" description="ABC transporter" evidence="9">
    <location>
        <begin position="146"/>
        <end position="401"/>
    </location>
</feature>
<keyword evidence="3 8" id="KW-0812">Transmembrane</keyword>
<keyword evidence="4" id="KW-0547">Nucleotide-binding</keyword>
<protein>
    <submittedName>
        <fullName evidence="11">Uncharacterized protein</fullName>
    </submittedName>
</protein>
<evidence type="ECO:0000259" key="9">
    <source>
        <dbReference type="PROSITE" id="PS50893"/>
    </source>
</evidence>
<keyword evidence="5" id="KW-0067">ATP-binding</keyword>
<dbReference type="PANTHER" id="PTHR24223">
    <property type="entry name" value="ATP-BINDING CASSETTE SUB-FAMILY C"/>
    <property type="match status" value="1"/>
</dbReference>
<feature type="transmembrane region" description="Helical" evidence="8">
    <location>
        <begin position="451"/>
        <end position="475"/>
    </location>
</feature>
<dbReference type="Pfam" id="PF00005">
    <property type="entry name" value="ABC_tran"/>
    <property type="match status" value="1"/>
</dbReference>
<evidence type="ECO:0000256" key="2">
    <source>
        <dbReference type="ARBA" id="ARBA00022448"/>
    </source>
</evidence>
<dbReference type="InterPro" id="IPR003439">
    <property type="entry name" value="ABC_transporter-like_ATP-bd"/>
</dbReference>
<keyword evidence="2" id="KW-0813">Transport</keyword>
<dbReference type="EMBL" id="JANBQF010000049">
    <property type="protein sequence ID" value="KAJ2006754.1"/>
    <property type="molecule type" value="Genomic_DNA"/>
</dbReference>
<dbReference type="GO" id="GO:0140359">
    <property type="term" value="F:ABC-type transporter activity"/>
    <property type="evidence" value="ECO:0007669"/>
    <property type="project" value="InterPro"/>
</dbReference>
<evidence type="ECO:0000256" key="7">
    <source>
        <dbReference type="ARBA" id="ARBA00023136"/>
    </source>
</evidence>
<organism evidence="11 12">
    <name type="scientific">Coemansia thaxteri</name>
    <dbReference type="NCBI Taxonomy" id="2663907"/>
    <lineage>
        <taxon>Eukaryota</taxon>
        <taxon>Fungi</taxon>
        <taxon>Fungi incertae sedis</taxon>
        <taxon>Zoopagomycota</taxon>
        <taxon>Kickxellomycotina</taxon>
        <taxon>Kickxellomycetes</taxon>
        <taxon>Kickxellales</taxon>
        <taxon>Kickxellaceae</taxon>
        <taxon>Coemansia</taxon>
    </lineage>
</organism>
<dbReference type="Pfam" id="PF00664">
    <property type="entry name" value="ABC_membrane"/>
    <property type="match status" value="1"/>
</dbReference>
<dbReference type="InterPro" id="IPR017871">
    <property type="entry name" value="ABC_transporter-like_CS"/>
</dbReference>
<evidence type="ECO:0000256" key="1">
    <source>
        <dbReference type="ARBA" id="ARBA00004370"/>
    </source>
</evidence>
<dbReference type="GO" id="GO:0016020">
    <property type="term" value="C:membrane"/>
    <property type="evidence" value="ECO:0007669"/>
    <property type="project" value="UniProtKB-SubCell"/>
</dbReference>
<dbReference type="GO" id="GO:0016887">
    <property type="term" value="F:ATP hydrolysis activity"/>
    <property type="evidence" value="ECO:0007669"/>
    <property type="project" value="InterPro"/>
</dbReference>